<evidence type="ECO:0000256" key="2">
    <source>
        <dbReference type="ARBA" id="ARBA00022803"/>
    </source>
</evidence>
<dbReference type="InterPro" id="IPR013105">
    <property type="entry name" value="TPR_2"/>
</dbReference>
<organism evidence="4 5">
    <name type="scientific">Hoylesella pleuritidis F0068</name>
    <dbReference type="NCBI Taxonomy" id="1081904"/>
    <lineage>
        <taxon>Bacteria</taxon>
        <taxon>Pseudomonadati</taxon>
        <taxon>Bacteroidota</taxon>
        <taxon>Bacteroidia</taxon>
        <taxon>Bacteroidales</taxon>
        <taxon>Prevotellaceae</taxon>
        <taxon>Hoylesella</taxon>
    </lineage>
</organism>
<evidence type="ECO:0000313" key="4">
    <source>
        <dbReference type="EMBL" id="ERK04289.1"/>
    </source>
</evidence>
<dbReference type="PANTHER" id="PTHR44186">
    <property type="match status" value="1"/>
</dbReference>
<evidence type="ECO:0000256" key="1">
    <source>
        <dbReference type="ARBA" id="ARBA00022737"/>
    </source>
</evidence>
<dbReference type="SUPFAM" id="SSF48452">
    <property type="entry name" value="TPR-like"/>
    <property type="match status" value="1"/>
</dbReference>
<reference evidence="4 5" key="1">
    <citation type="submission" date="2013-08" db="EMBL/GenBank/DDBJ databases">
        <authorList>
            <person name="Durkin A.S."/>
            <person name="Haft D.R."/>
            <person name="McCorrison J."/>
            <person name="Torralba M."/>
            <person name="Gillis M."/>
            <person name="Haft D.H."/>
            <person name="Methe B."/>
            <person name="Sutton G."/>
            <person name="Nelson K.E."/>
        </authorList>
    </citation>
    <scope>NUCLEOTIDE SEQUENCE [LARGE SCALE GENOMIC DNA]</scope>
    <source>
        <strain evidence="4 5">F0068</strain>
    </source>
</reference>
<dbReference type="Gene3D" id="1.25.40.10">
    <property type="entry name" value="Tetratricopeptide repeat domain"/>
    <property type="match status" value="2"/>
</dbReference>
<gene>
    <name evidence="4" type="ORF">HMPREF1218_1077</name>
</gene>
<proteinExistence type="predicted"/>
<sequence>MRLTRSYLQHDSINVFVKRQYDYACYLAGNYDEAITIYNNLRQQGLDNHESNFVLGVSYQEKARLDKAYHALQKAAELKQLSDYPSLFQLGRVANKLFLRNEAIEALEKAARVLLPDSDRMFFIYNELGEAHFYLKQYDRALSAFEKCAQYRPNHALTYYNVAQMYNGLKNADQVLFYYRKFINKSNYLEDTVVNRQLIDNVRKFLRRYAPKSM</sequence>
<comment type="caution">
    <text evidence="4">The sequence shown here is derived from an EMBL/GenBank/DDBJ whole genome shotgun (WGS) entry which is preliminary data.</text>
</comment>
<dbReference type="Pfam" id="PF07719">
    <property type="entry name" value="TPR_2"/>
    <property type="match status" value="1"/>
</dbReference>
<evidence type="ECO:0000256" key="3">
    <source>
        <dbReference type="PROSITE-ProRule" id="PRU00339"/>
    </source>
</evidence>
<dbReference type="Proteomes" id="UP000016600">
    <property type="component" value="Unassembled WGS sequence"/>
</dbReference>
<name>U2MYK2_9BACT</name>
<dbReference type="PATRIC" id="fig|1081904.3.peg.108"/>
<keyword evidence="5" id="KW-1185">Reference proteome</keyword>
<dbReference type="InterPro" id="IPR019734">
    <property type="entry name" value="TPR_rpt"/>
</dbReference>
<keyword evidence="1" id="KW-0677">Repeat</keyword>
<evidence type="ECO:0000313" key="5">
    <source>
        <dbReference type="Proteomes" id="UP000016600"/>
    </source>
</evidence>
<accession>U2MYK2</accession>
<keyword evidence="2 3" id="KW-0802">TPR repeat</keyword>
<protein>
    <submittedName>
        <fullName evidence="4">Tetratricopeptide repeat protein</fullName>
    </submittedName>
</protein>
<dbReference type="PROSITE" id="PS50005">
    <property type="entry name" value="TPR"/>
    <property type="match status" value="1"/>
</dbReference>
<dbReference type="InterPro" id="IPR011990">
    <property type="entry name" value="TPR-like_helical_dom_sf"/>
</dbReference>
<dbReference type="Pfam" id="PF13181">
    <property type="entry name" value="TPR_8"/>
    <property type="match status" value="2"/>
</dbReference>
<dbReference type="SMART" id="SM00028">
    <property type="entry name" value="TPR"/>
    <property type="match status" value="4"/>
</dbReference>
<feature type="repeat" description="TPR" evidence="3">
    <location>
        <begin position="122"/>
        <end position="155"/>
    </location>
</feature>
<dbReference type="RefSeq" id="WP_021582895.1">
    <property type="nucleotide sequence ID" value="NZ_AWET01000004.1"/>
</dbReference>
<dbReference type="EMBL" id="AWET01000004">
    <property type="protein sequence ID" value="ERK04289.1"/>
    <property type="molecule type" value="Genomic_DNA"/>
</dbReference>
<dbReference type="PANTHER" id="PTHR44186:SF1">
    <property type="entry name" value="BARDET-BIEDL SYNDROME 4 PROTEIN"/>
    <property type="match status" value="1"/>
</dbReference>
<dbReference type="AlphaFoldDB" id="U2MYK2"/>